<organism evidence="5 6">
    <name type="scientific">Heliomicrobium gestii</name>
    <name type="common">Heliobacterium gestii</name>
    <dbReference type="NCBI Taxonomy" id="2699"/>
    <lineage>
        <taxon>Bacteria</taxon>
        <taxon>Bacillati</taxon>
        <taxon>Bacillota</taxon>
        <taxon>Clostridia</taxon>
        <taxon>Eubacteriales</taxon>
        <taxon>Heliobacteriaceae</taxon>
        <taxon>Heliomicrobium</taxon>
    </lineage>
</organism>
<evidence type="ECO:0000259" key="4">
    <source>
        <dbReference type="Pfam" id="PF13649"/>
    </source>
</evidence>
<dbReference type="RefSeq" id="WP_161263094.1">
    <property type="nucleotide sequence ID" value="NZ_JAFBDC010000019.1"/>
</dbReference>
<evidence type="ECO:0000313" key="5">
    <source>
        <dbReference type="EMBL" id="MZP44527.1"/>
    </source>
</evidence>
<name>A0A845LCH6_HELGE</name>
<sequence length="215" mass="24031">MKYDPKTMQNYSSAHEGFTEHYNATPPWDIGKPQAPYLTVIDQVKSPVLDAGCGTGSTALFFAARGLEVTGIDFVESAIQRARIKAAEQSVSVNFLVKDAMTLNDWNERFASVIDSGLLHIYSKEDQRQDRTRYVQGLAHVLKPGGRLFLLSFTDEAPEGGVSEQELYEIFAKGWEIESVQQVIGEINQEFLAKHPGAFQEAGPKMWFAVIRRTN</sequence>
<protein>
    <submittedName>
        <fullName evidence="5">Methyltransferase domain-containing protein</fullName>
    </submittedName>
</protein>
<dbReference type="AlphaFoldDB" id="A0A845LCH6"/>
<gene>
    <name evidence="5" type="ORF">GTO89_15960</name>
</gene>
<reference evidence="5 6" key="1">
    <citation type="submission" date="2020-01" db="EMBL/GenBank/DDBJ databases">
        <title>Whole genome sequence of Heliobacterium gestii DSM 11169.</title>
        <authorList>
            <person name="Kyndt J.A."/>
            <person name="Meyer T.E."/>
        </authorList>
    </citation>
    <scope>NUCLEOTIDE SEQUENCE [LARGE SCALE GENOMIC DNA]</scope>
    <source>
        <strain evidence="5 6">DSM 11169</strain>
    </source>
</reference>
<keyword evidence="3" id="KW-0949">S-adenosyl-L-methionine</keyword>
<evidence type="ECO:0000256" key="3">
    <source>
        <dbReference type="ARBA" id="ARBA00022691"/>
    </source>
</evidence>
<dbReference type="OrthoDB" id="9804312at2"/>
<keyword evidence="2 5" id="KW-0808">Transferase</keyword>
<dbReference type="InterPro" id="IPR029063">
    <property type="entry name" value="SAM-dependent_MTases_sf"/>
</dbReference>
<dbReference type="Proteomes" id="UP000471031">
    <property type="component" value="Unassembled WGS sequence"/>
</dbReference>
<dbReference type="CDD" id="cd02440">
    <property type="entry name" value="AdoMet_MTases"/>
    <property type="match status" value="1"/>
</dbReference>
<dbReference type="EMBL" id="WXEX01000018">
    <property type="protein sequence ID" value="MZP44527.1"/>
    <property type="molecule type" value="Genomic_DNA"/>
</dbReference>
<comment type="caution">
    <text evidence="5">The sequence shown here is derived from an EMBL/GenBank/DDBJ whole genome shotgun (WGS) entry which is preliminary data.</text>
</comment>
<dbReference type="GO" id="GO:0032259">
    <property type="term" value="P:methylation"/>
    <property type="evidence" value="ECO:0007669"/>
    <property type="project" value="UniProtKB-KW"/>
</dbReference>
<evidence type="ECO:0000256" key="1">
    <source>
        <dbReference type="ARBA" id="ARBA00022603"/>
    </source>
</evidence>
<accession>A0A845LCH6</accession>
<dbReference type="InterPro" id="IPR041698">
    <property type="entry name" value="Methyltransf_25"/>
</dbReference>
<dbReference type="PANTHER" id="PTHR43464:SF19">
    <property type="entry name" value="UBIQUINONE BIOSYNTHESIS O-METHYLTRANSFERASE, MITOCHONDRIAL"/>
    <property type="match status" value="1"/>
</dbReference>
<dbReference type="SUPFAM" id="SSF53335">
    <property type="entry name" value="S-adenosyl-L-methionine-dependent methyltransferases"/>
    <property type="match status" value="1"/>
</dbReference>
<dbReference type="Pfam" id="PF13649">
    <property type="entry name" value="Methyltransf_25"/>
    <property type="match status" value="1"/>
</dbReference>
<proteinExistence type="predicted"/>
<keyword evidence="6" id="KW-1185">Reference proteome</keyword>
<feature type="domain" description="Methyltransferase" evidence="4">
    <location>
        <begin position="48"/>
        <end position="146"/>
    </location>
</feature>
<dbReference type="Gene3D" id="3.40.50.150">
    <property type="entry name" value="Vaccinia Virus protein VP39"/>
    <property type="match status" value="1"/>
</dbReference>
<dbReference type="PANTHER" id="PTHR43464">
    <property type="entry name" value="METHYLTRANSFERASE"/>
    <property type="match status" value="1"/>
</dbReference>
<dbReference type="GO" id="GO:0008168">
    <property type="term" value="F:methyltransferase activity"/>
    <property type="evidence" value="ECO:0007669"/>
    <property type="project" value="UniProtKB-KW"/>
</dbReference>
<keyword evidence="1 5" id="KW-0489">Methyltransferase</keyword>
<evidence type="ECO:0000313" key="6">
    <source>
        <dbReference type="Proteomes" id="UP000471031"/>
    </source>
</evidence>
<evidence type="ECO:0000256" key="2">
    <source>
        <dbReference type="ARBA" id="ARBA00022679"/>
    </source>
</evidence>